<name>A0A6G1E9K5_9ORYZ</name>
<sequence length="84" mass="8472">MKSTGTAGVEDSPSMRGSGWRLPVVEGIRMEVVQTGGDDGHGWRTRAGGAAAGCGYGLGRTVAAKDLATAWGRSGRRPVGGEAG</sequence>
<evidence type="ECO:0008006" key="4">
    <source>
        <dbReference type="Google" id="ProtNLM"/>
    </source>
</evidence>
<proteinExistence type="predicted"/>
<protein>
    <recommendedName>
        <fullName evidence="4">DUF834 domain-containing protein</fullName>
    </recommendedName>
</protein>
<evidence type="ECO:0000313" key="2">
    <source>
        <dbReference type="EMBL" id="KAF0921439.1"/>
    </source>
</evidence>
<gene>
    <name evidence="2" type="ORF">E2562_007002</name>
</gene>
<organism evidence="2 3">
    <name type="scientific">Oryza meyeriana var. granulata</name>
    <dbReference type="NCBI Taxonomy" id="110450"/>
    <lineage>
        <taxon>Eukaryota</taxon>
        <taxon>Viridiplantae</taxon>
        <taxon>Streptophyta</taxon>
        <taxon>Embryophyta</taxon>
        <taxon>Tracheophyta</taxon>
        <taxon>Spermatophyta</taxon>
        <taxon>Magnoliopsida</taxon>
        <taxon>Liliopsida</taxon>
        <taxon>Poales</taxon>
        <taxon>Poaceae</taxon>
        <taxon>BOP clade</taxon>
        <taxon>Oryzoideae</taxon>
        <taxon>Oryzeae</taxon>
        <taxon>Oryzinae</taxon>
        <taxon>Oryza</taxon>
        <taxon>Oryza meyeriana</taxon>
    </lineage>
</organism>
<feature type="region of interest" description="Disordered" evidence="1">
    <location>
        <begin position="1"/>
        <end position="20"/>
    </location>
</feature>
<evidence type="ECO:0000313" key="3">
    <source>
        <dbReference type="Proteomes" id="UP000479710"/>
    </source>
</evidence>
<keyword evidence="3" id="KW-1185">Reference proteome</keyword>
<evidence type="ECO:0000256" key="1">
    <source>
        <dbReference type="SAM" id="MobiDB-lite"/>
    </source>
</evidence>
<accession>A0A6G1E9K5</accession>
<dbReference type="AlphaFoldDB" id="A0A6G1E9K5"/>
<comment type="caution">
    <text evidence="2">The sequence shown here is derived from an EMBL/GenBank/DDBJ whole genome shotgun (WGS) entry which is preliminary data.</text>
</comment>
<reference evidence="2 3" key="1">
    <citation type="submission" date="2019-11" db="EMBL/GenBank/DDBJ databases">
        <title>Whole genome sequence of Oryza granulata.</title>
        <authorList>
            <person name="Li W."/>
        </authorList>
    </citation>
    <scope>NUCLEOTIDE SEQUENCE [LARGE SCALE GENOMIC DNA]</scope>
    <source>
        <strain evidence="3">cv. Menghai</strain>
        <tissue evidence="2">Leaf</tissue>
    </source>
</reference>
<dbReference type="EMBL" id="SPHZ02000004">
    <property type="protein sequence ID" value="KAF0921439.1"/>
    <property type="molecule type" value="Genomic_DNA"/>
</dbReference>
<dbReference type="Proteomes" id="UP000479710">
    <property type="component" value="Unassembled WGS sequence"/>
</dbReference>